<keyword evidence="1" id="KW-0812">Transmembrane</keyword>
<keyword evidence="3" id="KW-1185">Reference proteome</keyword>
<comment type="caution">
    <text evidence="2">The sequence shown here is derived from an EMBL/GenBank/DDBJ whole genome shotgun (WGS) entry which is preliminary data.</text>
</comment>
<evidence type="ECO:0000256" key="1">
    <source>
        <dbReference type="SAM" id="Phobius"/>
    </source>
</evidence>
<proteinExistence type="predicted"/>
<dbReference type="Proteomes" id="UP000025061">
    <property type="component" value="Unassembled WGS sequence"/>
</dbReference>
<evidence type="ECO:0000313" key="2">
    <source>
        <dbReference type="EMBL" id="KCZ95308.1"/>
    </source>
</evidence>
<keyword evidence="1" id="KW-0472">Membrane</keyword>
<organism evidence="2 3">
    <name type="scientific">Hyphomonas hirschiana VP5</name>
    <dbReference type="NCBI Taxonomy" id="1280951"/>
    <lineage>
        <taxon>Bacteria</taxon>
        <taxon>Pseudomonadati</taxon>
        <taxon>Pseudomonadota</taxon>
        <taxon>Alphaproteobacteria</taxon>
        <taxon>Hyphomonadales</taxon>
        <taxon>Hyphomonadaceae</taxon>
        <taxon>Hyphomonas</taxon>
    </lineage>
</organism>
<dbReference type="AlphaFoldDB" id="A0A059FXW0"/>
<dbReference type="EMBL" id="ARYI01000004">
    <property type="protein sequence ID" value="KCZ95308.1"/>
    <property type="molecule type" value="Genomic_DNA"/>
</dbReference>
<name>A0A059FXW0_9PROT</name>
<evidence type="ECO:0000313" key="3">
    <source>
        <dbReference type="Proteomes" id="UP000025061"/>
    </source>
</evidence>
<reference evidence="2 3" key="1">
    <citation type="submission" date="2013-04" db="EMBL/GenBank/DDBJ databases">
        <title>Hyphomonas hirschiana VP5 Genome Sequencing.</title>
        <authorList>
            <person name="Lai Q."/>
            <person name="Shao Z."/>
        </authorList>
    </citation>
    <scope>NUCLEOTIDE SEQUENCE [LARGE SCALE GENOMIC DNA]</scope>
    <source>
        <strain evidence="2 3">VP5</strain>
    </source>
</reference>
<protein>
    <submittedName>
        <fullName evidence="2">Uncharacterized protein</fullName>
    </submittedName>
</protein>
<sequence length="192" mass="20818">MIVYFTTLIVIVYALFLGAFLGWRATGFTIAIWFALVYFSSVASLPVSVVLSLTVSCLLVLVPVNLDFASFSNLSNSIMFAFKVAANVDLSASLSDQGSLWWRDILVKFIAFLVMTGGCAIARAKEQNKAPNSSVSKLLGAPAGLVPIAYLSGPNLSLIKLFEKIECQSHGRIQKYGSIESQMQICSVFELS</sequence>
<feature type="transmembrane region" description="Helical" evidence="1">
    <location>
        <begin position="105"/>
        <end position="124"/>
    </location>
</feature>
<gene>
    <name evidence="2" type="ORF">HHI_06544</name>
</gene>
<keyword evidence="1" id="KW-1133">Transmembrane helix</keyword>
<feature type="transmembrane region" description="Helical" evidence="1">
    <location>
        <begin position="6"/>
        <end position="23"/>
    </location>
</feature>
<accession>A0A059FXW0</accession>
<feature type="transmembrane region" description="Helical" evidence="1">
    <location>
        <begin position="30"/>
        <end position="62"/>
    </location>
</feature>